<dbReference type="AlphaFoldDB" id="A0A075G7P5"/>
<evidence type="ECO:0000259" key="3">
    <source>
        <dbReference type="PROSITE" id="PS50968"/>
    </source>
</evidence>
<dbReference type="PROSITE" id="PS50968">
    <property type="entry name" value="BIOTINYL_LIPOYL"/>
    <property type="match status" value="1"/>
</dbReference>
<evidence type="ECO:0000313" key="4">
    <source>
        <dbReference type="EMBL" id="AIE97961.1"/>
    </source>
</evidence>
<dbReference type="PROSITE" id="PS00188">
    <property type="entry name" value="BIOTIN"/>
    <property type="match status" value="1"/>
</dbReference>
<proteinExistence type="predicted"/>
<organism evidence="4">
    <name type="scientific">uncultured marine group II/III euryarchaeote KM3_03_G06</name>
    <dbReference type="NCBI Taxonomy" id="1457834"/>
    <lineage>
        <taxon>Archaea</taxon>
        <taxon>Methanobacteriati</taxon>
        <taxon>Methanobacteriota</taxon>
        <taxon>environmental samples</taxon>
    </lineage>
</organism>
<dbReference type="InterPro" id="IPR001882">
    <property type="entry name" value="Biotin_BS"/>
</dbReference>
<dbReference type="Pfam" id="PF00364">
    <property type="entry name" value="Biotin_lipoyl"/>
    <property type="match status" value="1"/>
</dbReference>
<feature type="domain" description="Lipoyl-binding" evidence="3">
    <location>
        <begin position="94"/>
        <end position="169"/>
    </location>
</feature>
<dbReference type="InterPro" id="IPR000089">
    <property type="entry name" value="Biotin_lipoyl"/>
</dbReference>
<protein>
    <submittedName>
        <fullName evidence="4">Methylcrotonoyl-CoA carboxylase subunit alpha 1</fullName>
        <ecNumber evidence="4">6.4.1.4</ecNumber>
    </submittedName>
</protein>
<sequence>MFKMKEFINHTDDSNWAVGVIDTASGYSAIKIETDGEPLDLQDWRISLDTLSDEAVLERGDGEERLVLVKVGDTWWIHHNGHISRVDVVERGAVSTFDSMGGLTSPMPGKILSVMASVGEPVDKGQTLLILEAMKMENRICSPVDGIVSAIHYEVGDQVNQGAILIAIEESD</sequence>
<dbReference type="PANTHER" id="PTHR45266:SF3">
    <property type="entry name" value="OXALOACETATE DECARBOXYLASE ALPHA CHAIN"/>
    <property type="match status" value="1"/>
</dbReference>
<name>A0A075G7P5_9EURY</name>
<dbReference type="EMBL" id="KF900521">
    <property type="protein sequence ID" value="AIE97961.1"/>
    <property type="molecule type" value="Genomic_DNA"/>
</dbReference>
<keyword evidence="2" id="KW-0092">Biotin</keyword>
<dbReference type="InterPro" id="IPR050709">
    <property type="entry name" value="Biotin_Carboxyl_Carrier/Decarb"/>
</dbReference>
<dbReference type="Gene3D" id="2.40.50.100">
    <property type="match status" value="1"/>
</dbReference>
<comment type="cofactor">
    <cofactor evidence="1">
        <name>Co(2+)</name>
        <dbReference type="ChEBI" id="CHEBI:48828"/>
    </cofactor>
</comment>
<dbReference type="PANTHER" id="PTHR45266">
    <property type="entry name" value="OXALOACETATE DECARBOXYLASE ALPHA CHAIN"/>
    <property type="match status" value="1"/>
</dbReference>
<accession>A0A075G7P5</accession>
<evidence type="ECO:0000256" key="2">
    <source>
        <dbReference type="ARBA" id="ARBA00023267"/>
    </source>
</evidence>
<evidence type="ECO:0000256" key="1">
    <source>
        <dbReference type="ARBA" id="ARBA00001941"/>
    </source>
</evidence>
<dbReference type="EC" id="6.4.1.4" evidence="4"/>
<reference evidence="4" key="1">
    <citation type="journal article" date="2014" name="Genome Biol. Evol.">
        <title>Pangenome evidence for extensive interdomain horizontal transfer affecting lineage core and shell genes in uncultured planktonic thaumarchaeota and euryarchaeota.</title>
        <authorList>
            <person name="Deschamps P."/>
            <person name="Zivanovic Y."/>
            <person name="Moreira D."/>
            <person name="Rodriguez-Valera F."/>
            <person name="Lopez-Garcia P."/>
        </authorList>
    </citation>
    <scope>NUCLEOTIDE SEQUENCE</scope>
</reference>
<dbReference type="GO" id="GO:0004485">
    <property type="term" value="F:methylcrotonoyl-CoA carboxylase activity"/>
    <property type="evidence" value="ECO:0007669"/>
    <property type="project" value="UniProtKB-EC"/>
</dbReference>
<dbReference type="SUPFAM" id="SSF51230">
    <property type="entry name" value="Single hybrid motif"/>
    <property type="match status" value="1"/>
</dbReference>
<dbReference type="CDD" id="cd06850">
    <property type="entry name" value="biotinyl_domain"/>
    <property type="match status" value="1"/>
</dbReference>
<dbReference type="FunFam" id="2.40.50.100:FF:000003">
    <property type="entry name" value="Acetyl-CoA carboxylase biotin carboxyl carrier protein"/>
    <property type="match status" value="1"/>
</dbReference>
<dbReference type="InterPro" id="IPR011053">
    <property type="entry name" value="Single_hybrid_motif"/>
</dbReference>
<keyword evidence="4" id="KW-0436">Ligase</keyword>